<protein>
    <recommendedName>
        <fullName evidence="3 6">Leptin</fullName>
    </recommendedName>
    <alternativeName>
        <fullName evidence="5 6">Obesity factor</fullName>
    </alternativeName>
</protein>
<feature type="disulfide bond" evidence="7">
    <location>
        <begin position="117"/>
        <end position="167"/>
    </location>
</feature>
<dbReference type="PANTHER" id="PTHR11724">
    <property type="entry name" value="LEPTIN"/>
    <property type="match status" value="1"/>
</dbReference>
<evidence type="ECO:0000256" key="6">
    <source>
        <dbReference type="PIRNR" id="PIRNR001837"/>
    </source>
</evidence>
<dbReference type="Gene3D" id="1.20.1250.10">
    <property type="match status" value="1"/>
</dbReference>
<reference evidence="8" key="3">
    <citation type="submission" date="2025-09" db="UniProtKB">
        <authorList>
            <consortium name="Ensembl"/>
        </authorList>
    </citation>
    <scope>IDENTIFICATION</scope>
</reference>
<name>H3AP28_LATCH</name>
<dbReference type="EMBL" id="AFYH01188286">
    <property type="status" value="NOT_ANNOTATED_CDS"/>
    <property type="molecule type" value="Genomic_DNA"/>
</dbReference>
<dbReference type="PIRSF" id="PIRSF001837">
    <property type="entry name" value="Leptin"/>
    <property type="match status" value="1"/>
</dbReference>
<dbReference type="Ensembl" id="ENSLACT00000011485.1">
    <property type="protein sequence ID" value="ENSLACP00000011399.1"/>
    <property type="gene ID" value="ENSLACG00000010028.1"/>
</dbReference>
<evidence type="ECO:0000256" key="1">
    <source>
        <dbReference type="ARBA" id="ARBA00004613"/>
    </source>
</evidence>
<gene>
    <name evidence="8" type="primary">LEP</name>
</gene>
<dbReference type="InterPro" id="IPR000065">
    <property type="entry name" value="Leptin"/>
</dbReference>
<reference evidence="9" key="1">
    <citation type="submission" date="2011-08" db="EMBL/GenBank/DDBJ databases">
        <title>The draft genome of Latimeria chalumnae.</title>
        <authorList>
            <person name="Di Palma F."/>
            <person name="Alfoldi J."/>
            <person name="Johnson J."/>
            <person name="Berlin A."/>
            <person name="Gnerre S."/>
            <person name="Jaffe D."/>
            <person name="MacCallum I."/>
            <person name="Young S."/>
            <person name="Walker B.J."/>
            <person name="Lander E."/>
            <person name="Lindblad-Toh K."/>
        </authorList>
    </citation>
    <scope>NUCLEOTIDE SEQUENCE [LARGE SCALE GENOMIC DNA]</scope>
    <source>
        <strain evidence="9">Wild caught</strain>
    </source>
</reference>
<reference evidence="8" key="2">
    <citation type="submission" date="2025-08" db="UniProtKB">
        <authorList>
            <consortium name="Ensembl"/>
        </authorList>
    </citation>
    <scope>IDENTIFICATION</scope>
</reference>
<keyword evidence="4 6" id="KW-0964">Secreted</keyword>
<dbReference type="SUPFAM" id="SSF47266">
    <property type="entry name" value="4-helical cytokines"/>
    <property type="match status" value="1"/>
</dbReference>
<keyword evidence="9" id="KW-1185">Reference proteome</keyword>
<dbReference type="GeneTree" id="ENSGT00390000011772"/>
<sequence>IHATKMLRSLVFCHILYRAQMIPSNRIKPWEKTIGNQQSNTLLGLSSQFLLPLNLKVSGLEFIPAERPLESLGSMDETLEIFHWILSSLPVDDVTQILWDIENLRALLQTLATTMGCELHQTTELETLKDLAKEHSTSPYTTEKVALDRLQKCLLTMVKELEQIKDC</sequence>
<organism evidence="8 9">
    <name type="scientific">Latimeria chalumnae</name>
    <name type="common">Coelacanth</name>
    <dbReference type="NCBI Taxonomy" id="7897"/>
    <lineage>
        <taxon>Eukaryota</taxon>
        <taxon>Metazoa</taxon>
        <taxon>Chordata</taxon>
        <taxon>Craniata</taxon>
        <taxon>Vertebrata</taxon>
        <taxon>Euteleostomi</taxon>
        <taxon>Coelacanthiformes</taxon>
        <taxon>Coelacanthidae</taxon>
        <taxon>Latimeria</taxon>
    </lineage>
</organism>
<evidence type="ECO:0000256" key="4">
    <source>
        <dbReference type="ARBA" id="ARBA00022525"/>
    </source>
</evidence>
<proteinExistence type="inferred from homology"/>
<keyword evidence="7" id="KW-1015">Disulfide bond</keyword>
<dbReference type="GO" id="GO:0005576">
    <property type="term" value="C:extracellular region"/>
    <property type="evidence" value="ECO:0007669"/>
    <property type="project" value="UniProtKB-SubCell"/>
</dbReference>
<comment type="subcellular location">
    <subcellularLocation>
        <location evidence="1 6">Secreted</location>
    </subcellularLocation>
</comment>
<accession>H3AP28</accession>
<dbReference type="PRINTS" id="PR00495">
    <property type="entry name" value="LEPTIN"/>
</dbReference>
<dbReference type="AlphaFoldDB" id="H3AP28"/>
<evidence type="ECO:0000313" key="9">
    <source>
        <dbReference type="Proteomes" id="UP000008672"/>
    </source>
</evidence>
<dbReference type="Pfam" id="PF02024">
    <property type="entry name" value="Leptin"/>
    <property type="match status" value="1"/>
</dbReference>
<comment type="function">
    <text evidence="6">Key player in the regulation of energy balance and body weight control. Once released into the circulation, has central and peripheral effects by binding LEPR, found in many tissues, which results in the activation of several major signaling pathways.</text>
</comment>
<dbReference type="EMBL" id="AFYH01188285">
    <property type="status" value="NOT_ANNOTATED_CDS"/>
    <property type="molecule type" value="Genomic_DNA"/>
</dbReference>
<evidence type="ECO:0000313" key="8">
    <source>
        <dbReference type="Ensembl" id="ENSLACP00000011399.1"/>
    </source>
</evidence>
<evidence type="ECO:0000256" key="5">
    <source>
        <dbReference type="ARBA" id="ARBA00030981"/>
    </source>
</evidence>
<dbReference type="InterPro" id="IPR009079">
    <property type="entry name" value="4_helix_cytokine-like_core"/>
</dbReference>
<comment type="similarity">
    <text evidence="2 6">Belongs to the leptin family.</text>
</comment>
<dbReference type="Proteomes" id="UP000008672">
    <property type="component" value="Unassembled WGS sequence"/>
</dbReference>
<dbReference type="PANTHER" id="PTHR11724:SF1">
    <property type="entry name" value="LEPTIN"/>
    <property type="match status" value="1"/>
</dbReference>
<evidence type="ECO:0000256" key="3">
    <source>
        <dbReference type="ARBA" id="ARBA00021421"/>
    </source>
</evidence>
<evidence type="ECO:0000256" key="2">
    <source>
        <dbReference type="ARBA" id="ARBA00005834"/>
    </source>
</evidence>
<dbReference type="GO" id="GO:0005179">
    <property type="term" value="F:hormone activity"/>
    <property type="evidence" value="ECO:0007669"/>
    <property type="project" value="InterPro"/>
</dbReference>
<evidence type="ECO:0000256" key="7">
    <source>
        <dbReference type="PIRSR" id="PIRSR001837-1"/>
    </source>
</evidence>